<keyword evidence="10" id="KW-0472">Membrane</keyword>
<gene>
    <name evidence="16" type="ORF">jhhlp_005986</name>
</gene>
<evidence type="ECO:0000256" key="1">
    <source>
        <dbReference type="ARBA" id="ARBA00004335"/>
    </source>
</evidence>
<proteinExistence type="inferred from homology"/>
<evidence type="ECO:0000256" key="3">
    <source>
        <dbReference type="ARBA" id="ARBA00004620"/>
    </source>
</evidence>
<dbReference type="InterPro" id="IPR042538">
    <property type="entry name" value="Nucleoporin_Nup155_C_3"/>
</dbReference>
<keyword evidence="9" id="KW-0906">Nuclear pore complex</keyword>
<dbReference type="GO" id="GO:0036228">
    <property type="term" value="P:protein localization to nuclear inner membrane"/>
    <property type="evidence" value="ECO:0007669"/>
    <property type="project" value="TreeGrafter"/>
</dbReference>
<dbReference type="Pfam" id="PF08801">
    <property type="entry name" value="Nucleoporin_N"/>
    <property type="match status" value="1"/>
</dbReference>
<evidence type="ECO:0000256" key="11">
    <source>
        <dbReference type="ARBA" id="ARBA00023242"/>
    </source>
</evidence>
<feature type="domain" description="Nucleoporin Nup133/Nup155-like N-terminal" evidence="15">
    <location>
        <begin position="178"/>
        <end position="626"/>
    </location>
</feature>
<evidence type="ECO:0000259" key="15">
    <source>
        <dbReference type="Pfam" id="PF08801"/>
    </source>
</evidence>
<reference evidence="16 17" key="1">
    <citation type="journal article" date="2017" name="G3 (Bethesda)">
        <title>First Draft Genome Sequence of the Pathogenic Fungus Lomentospora prolificans (Formerly Scedosporium prolificans).</title>
        <authorList>
            <person name="Luo R."/>
            <person name="Zimin A."/>
            <person name="Workman R."/>
            <person name="Fan Y."/>
            <person name="Pertea G."/>
            <person name="Grossman N."/>
            <person name="Wear M.P."/>
            <person name="Jia B."/>
            <person name="Miller H."/>
            <person name="Casadevall A."/>
            <person name="Timp W."/>
            <person name="Zhang S.X."/>
            <person name="Salzberg S.L."/>
        </authorList>
    </citation>
    <scope>NUCLEOTIDE SEQUENCE [LARGE SCALE GENOMIC DNA]</scope>
    <source>
        <strain evidence="16 17">JHH-5317</strain>
    </source>
</reference>
<keyword evidence="5" id="KW-0813">Transport</keyword>
<dbReference type="Proteomes" id="UP000233524">
    <property type="component" value="Unassembled WGS sequence"/>
</dbReference>
<dbReference type="InParanoid" id="A0A2N3N4N9"/>
<evidence type="ECO:0000259" key="14">
    <source>
        <dbReference type="Pfam" id="PF03177"/>
    </source>
</evidence>
<dbReference type="OrthoDB" id="338970at2759"/>
<evidence type="ECO:0000256" key="6">
    <source>
        <dbReference type="ARBA" id="ARBA00022816"/>
    </source>
</evidence>
<evidence type="ECO:0000313" key="16">
    <source>
        <dbReference type="EMBL" id="PKS07384.1"/>
    </source>
</evidence>
<dbReference type="GO" id="GO:0031965">
    <property type="term" value="C:nuclear membrane"/>
    <property type="evidence" value="ECO:0007669"/>
    <property type="project" value="UniProtKB-SubCell"/>
</dbReference>
<feature type="region of interest" description="Disordered" evidence="12">
    <location>
        <begin position="68"/>
        <end position="102"/>
    </location>
</feature>
<dbReference type="VEuPathDB" id="FungiDB:jhhlp_005986"/>
<dbReference type="Gene3D" id="1.20.120.1880">
    <property type="entry name" value="Nucleoporin, helical C-terminal domain"/>
    <property type="match status" value="1"/>
</dbReference>
<dbReference type="InterPro" id="IPR007187">
    <property type="entry name" value="Nucleoporin_Nup133/Nup155_C"/>
</dbReference>
<feature type="compositionally biased region" description="Polar residues" evidence="12">
    <location>
        <begin position="86"/>
        <end position="100"/>
    </location>
</feature>
<evidence type="ECO:0000256" key="4">
    <source>
        <dbReference type="ARBA" id="ARBA00007373"/>
    </source>
</evidence>
<feature type="signal peptide" evidence="13">
    <location>
        <begin position="1"/>
        <end position="21"/>
    </location>
</feature>
<dbReference type="GO" id="GO:0017056">
    <property type="term" value="F:structural constituent of nuclear pore"/>
    <property type="evidence" value="ECO:0007669"/>
    <property type="project" value="InterPro"/>
</dbReference>
<dbReference type="Gene3D" id="1.25.40.450">
    <property type="entry name" value="Nucleoporin, helical domain, N-terminal subdomain"/>
    <property type="match status" value="1"/>
</dbReference>
<sequence>MAGMSRKFRVWLSLTAPALLGRPTFIYTTSVSERAVQISTSTMSFPQPTPMRPVPGAFINTPAVARSTAQGNDPVRRRLFPDVNPAGSSSGPLANGSSAPVVSVGEDGASAGLPVPRSSVDPLVKLPQVSQTSPVAKAARAINMVLQSDGNFPDLDSYLRPGASSDYDLSSVDSSSAPFQKAQTYPIPNQVFDHINTGQLQTLMGLFAELNHAWVVIDNSLFLWDYTQPDPELIGFEDQPHSIHAIALVPPKPGIFVNTITHILVVATTSELILLGVAAETTPKGTRSVSLYQTKMVLPIRGADVSHIAGSASGRIFFGGNSDTDVYELYYQQEEKWFSNRCGKINHTNPGWTSVVSLQSNFWSAKEPEHLTGIVVDDSRNLLYTLSSRSTIRTYHMEAPNKLNKVIDKEKNSFLREISHMINFSPLLNDRMHLVSISPISSREASKLHLMALTNTGCRLFLSATSSAAYTIGATTNAVPQSMQVQFIKFPPSERRPSQLPSSSLIMSGDAVTDTQSEALKTSRNGVRYAPGYFLDFVSKDSHPNADLLFVSAPETARIRNISQGSPLRYYEHGNWIELGSRVEAVGLVTKPFAAAKQPQGFGNELAVQFDDAPSEFAILTNSGVHVVRRRRLVDIFASSLRGSSGDEGADSIARKFISLYGRVETIASALAVACGHGGDARPGGTRANDSATEGRARAIFVDFGGQPTIAETDGAPLTTDSVKLSSRHDALALYLGRLIRMLWRSPVISVGVAPAGGVAVNSMVPTSKLLSVQDNLERLRRFLDANRSFIQGLSGPSDLQRVASKKEEVALQAEHQALHALEKLMESISEGISFVLMLFDERVSDIYTRLDDATRQGLRDLTYEKLFSTVPGKDLAKVLVKAIVNRNIESGSNVETVADALRRRCGSFCSPDDVVIFKAQEQLKRASEQPVGSTAARSLLQESLSLFERVAGNLSYGNLVVAVEEYIKMRYYAGAIRLCLNVAREKDRGNAALAWVNDGRPANDHRVSAFQERKLCYDLVHRVLQRLDGEAGQEPDMVDGKLTLTATKRLEAYEVVNGSNDELFHFGLYQWYIDQGWTDRILAIDSPHVVTFLEGLAREDAAHANLLCRFYTHQGQYYQAAVVQSDLAQADLQISIKDRINLLSLAKTNANVSSPGVARQQQQVLNHKISELLEIAHIQDDILERLRVDPRIDPQRLLEIEEKLDGKIQNLTDLFNDYADQAGYYDLCLLIYHAADYRNPTTIAETWTNLIQLEHDDAQEAAGDEKRLPYESVSVKVQNIAHRTSLDSVIFPIHTLLPEVCRYACVNGQDATVGADPTWPVQLFLSVGVSHDMIVRVLEHVFDTQDYGFTGMARRTRLVELIAYVIDSWAKEIRRRGASAKGTGLMSPGLVDLIERCEKALPAPPGGNNIGGTELPELRRIIRTLKREVSSLVERIAAGSLRFA</sequence>
<dbReference type="FunFam" id="1.25.40.450:FF:000002">
    <property type="entry name" value="Putative non-repetitive nucleoporin"/>
    <property type="match status" value="1"/>
</dbReference>
<dbReference type="InterPro" id="IPR042533">
    <property type="entry name" value="Nucleoporin_Nup155_C_1"/>
</dbReference>
<name>A0A2N3N4N9_9PEZI</name>
<organism evidence="16 17">
    <name type="scientific">Lomentospora prolificans</name>
    <dbReference type="NCBI Taxonomy" id="41688"/>
    <lineage>
        <taxon>Eukaryota</taxon>
        <taxon>Fungi</taxon>
        <taxon>Dikarya</taxon>
        <taxon>Ascomycota</taxon>
        <taxon>Pezizomycotina</taxon>
        <taxon>Sordariomycetes</taxon>
        <taxon>Hypocreomycetidae</taxon>
        <taxon>Microascales</taxon>
        <taxon>Microascaceae</taxon>
        <taxon>Lomentospora</taxon>
    </lineage>
</organism>
<keyword evidence="11" id="KW-0539">Nucleus</keyword>
<dbReference type="Pfam" id="PF03177">
    <property type="entry name" value="Nucleoporin_C"/>
    <property type="match status" value="1"/>
</dbReference>
<accession>A0A2N3N4N9</accession>
<dbReference type="GO" id="GO:0051292">
    <property type="term" value="P:nuclear pore complex assembly"/>
    <property type="evidence" value="ECO:0007669"/>
    <property type="project" value="UniProtKB-ARBA"/>
</dbReference>
<evidence type="ECO:0000256" key="7">
    <source>
        <dbReference type="ARBA" id="ARBA00022927"/>
    </source>
</evidence>
<feature type="chain" id="PRO_5014943602" description="Nucleoporin Nup133/Nup155-like N-terminal domain-containing protein" evidence="13">
    <location>
        <begin position="22"/>
        <end position="1445"/>
    </location>
</feature>
<dbReference type="PANTHER" id="PTHR10350:SF6">
    <property type="entry name" value="NUCLEAR PORE COMPLEX PROTEIN NUP155"/>
    <property type="match status" value="1"/>
</dbReference>
<comment type="subcellular location">
    <subcellularLocation>
        <location evidence="1">Nucleus membrane</location>
        <topology evidence="1">Peripheral membrane protein</topology>
        <orientation evidence="1">Cytoplasmic side</orientation>
    </subcellularLocation>
    <subcellularLocation>
        <location evidence="3">Nucleus membrane</location>
        <topology evidence="3">Peripheral membrane protein</topology>
        <orientation evidence="3">Nucleoplasmic side</orientation>
    </subcellularLocation>
    <subcellularLocation>
        <location evidence="2">Nucleus</location>
        <location evidence="2">Nuclear pore complex</location>
    </subcellularLocation>
</comment>
<dbReference type="STRING" id="41688.A0A2N3N4N9"/>
<dbReference type="Gene3D" id="1.20.58.1780">
    <property type="match status" value="1"/>
</dbReference>
<evidence type="ECO:0000256" key="10">
    <source>
        <dbReference type="ARBA" id="ARBA00023136"/>
    </source>
</evidence>
<keyword evidence="8" id="KW-0811">Translocation</keyword>
<keyword evidence="17" id="KW-1185">Reference proteome</keyword>
<dbReference type="FunCoup" id="A0A2N3N4N9">
    <property type="interactions" value="1166"/>
</dbReference>
<dbReference type="GO" id="GO:0000972">
    <property type="term" value="P:transcription-dependent tethering of RNA polymerase II gene DNA at nuclear periphery"/>
    <property type="evidence" value="ECO:0007669"/>
    <property type="project" value="TreeGrafter"/>
</dbReference>
<evidence type="ECO:0000256" key="12">
    <source>
        <dbReference type="SAM" id="MobiDB-lite"/>
    </source>
</evidence>
<evidence type="ECO:0000256" key="5">
    <source>
        <dbReference type="ARBA" id="ARBA00022448"/>
    </source>
</evidence>
<evidence type="ECO:0000256" key="9">
    <source>
        <dbReference type="ARBA" id="ARBA00023132"/>
    </source>
</evidence>
<dbReference type="GO" id="GO:0006606">
    <property type="term" value="P:protein import into nucleus"/>
    <property type="evidence" value="ECO:0007669"/>
    <property type="project" value="TreeGrafter"/>
</dbReference>
<keyword evidence="7" id="KW-0653">Protein transport</keyword>
<dbReference type="GO" id="GO:0006405">
    <property type="term" value="P:RNA export from nucleus"/>
    <property type="evidence" value="ECO:0007669"/>
    <property type="project" value="TreeGrafter"/>
</dbReference>
<evidence type="ECO:0008006" key="18">
    <source>
        <dbReference type="Google" id="ProtNLM"/>
    </source>
</evidence>
<dbReference type="InterPro" id="IPR042537">
    <property type="entry name" value="Nucleoporin_Nup155_C_2"/>
</dbReference>
<dbReference type="Gene3D" id="1.25.40.440">
    <property type="entry name" value="Nucleoporin, helical domain, central subdomain"/>
    <property type="match status" value="1"/>
</dbReference>
<dbReference type="InterPro" id="IPR014908">
    <property type="entry name" value="Nucleoporin_Nup133/Nup155_N"/>
</dbReference>
<dbReference type="FunFam" id="1.25.40.440:FF:000001">
    <property type="entry name" value="Nuclear pore complex subunit"/>
    <property type="match status" value="1"/>
</dbReference>
<feature type="domain" description="Nucleoporin Nup133/Nup155-like C-terminal" evidence="14">
    <location>
        <begin position="726"/>
        <end position="1379"/>
    </location>
</feature>
<keyword evidence="13" id="KW-0732">Signal</keyword>
<comment type="caution">
    <text evidence="16">The sequence shown here is derived from an EMBL/GenBank/DDBJ whole genome shotgun (WGS) entry which is preliminary data.</text>
</comment>
<dbReference type="GO" id="GO:0044611">
    <property type="term" value="C:nuclear pore inner ring"/>
    <property type="evidence" value="ECO:0007669"/>
    <property type="project" value="TreeGrafter"/>
</dbReference>
<dbReference type="InterPro" id="IPR004870">
    <property type="entry name" value="Nucleoporin_Nup155"/>
</dbReference>
<evidence type="ECO:0000256" key="13">
    <source>
        <dbReference type="SAM" id="SignalP"/>
    </source>
</evidence>
<dbReference type="PANTHER" id="PTHR10350">
    <property type="entry name" value="NUCLEAR PORE COMPLEX PROTEIN NUP155"/>
    <property type="match status" value="1"/>
</dbReference>
<dbReference type="GO" id="GO:0051028">
    <property type="term" value="P:mRNA transport"/>
    <property type="evidence" value="ECO:0007669"/>
    <property type="project" value="UniProtKB-KW"/>
</dbReference>
<evidence type="ECO:0000313" key="17">
    <source>
        <dbReference type="Proteomes" id="UP000233524"/>
    </source>
</evidence>
<evidence type="ECO:0000256" key="8">
    <source>
        <dbReference type="ARBA" id="ARBA00023010"/>
    </source>
</evidence>
<evidence type="ECO:0000256" key="2">
    <source>
        <dbReference type="ARBA" id="ARBA00004567"/>
    </source>
</evidence>
<protein>
    <recommendedName>
        <fullName evidence="18">Nucleoporin Nup133/Nup155-like N-terminal domain-containing protein</fullName>
    </recommendedName>
</protein>
<comment type="similarity">
    <text evidence="4">Belongs to the non-repetitive/WGA-negative nucleoporin family.</text>
</comment>
<dbReference type="SUPFAM" id="SSF75011">
    <property type="entry name" value="3-carboxy-cis,cis-mucoante lactonizing enzyme"/>
    <property type="match status" value="1"/>
</dbReference>
<keyword evidence="6" id="KW-0509">mRNA transport</keyword>
<dbReference type="EMBL" id="NLAX01000701">
    <property type="protein sequence ID" value="PKS07384.1"/>
    <property type="molecule type" value="Genomic_DNA"/>
</dbReference>